<dbReference type="CDD" id="cd00038">
    <property type="entry name" value="CAP_ED"/>
    <property type="match status" value="1"/>
</dbReference>
<evidence type="ECO:0000313" key="3">
    <source>
        <dbReference type="Proteomes" id="UP000198785"/>
    </source>
</evidence>
<feature type="domain" description="Cyclic nucleotide-binding" evidence="1">
    <location>
        <begin position="21"/>
        <end position="111"/>
    </location>
</feature>
<sequence>MEAISIIQRYYPLSILDQKKLESLFQRIQIDKNTDIIQSGKTSNYLYFIKTGSCRIFYHKDGREVILDFAFPGDVLISLNSYIYGKTGYETIQTMEIAELYQIDTRLLEEFYRSSIGIANWGRKLAEIETLKIESRLMSKLFKNASESYQELMERAPKMIHTIKLGYIASYLGISQVTLSRIRGKI</sequence>
<dbReference type="Pfam" id="PF00027">
    <property type="entry name" value="cNMP_binding"/>
    <property type="match status" value="1"/>
</dbReference>
<dbReference type="Gene3D" id="2.60.120.10">
    <property type="entry name" value="Jelly Rolls"/>
    <property type="match status" value="1"/>
</dbReference>
<evidence type="ECO:0000313" key="2">
    <source>
        <dbReference type="EMBL" id="SFT18190.1"/>
    </source>
</evidence>
<protein>
    <submittedName>
        <fullName evidence="2">cAMP-binding domain of CRP or a regulatory subunit of cAMP-dependent protein kinases</fullName>
    </submittedName>
</protein>
<dbReference type="InterPro" id="IPR018490">
    <property type="entry name" value="cNMP-bd_dom_sf"/>
</dbReference>
<dbReference type="EMBL" id="FOZZ01000019">
    <property type="protein sequence ID" value="SFT18190.1"/>
    <property type="molecule type" value="Genomic_DNA"/>
</dbReference>
<organism evidence="2 3">
    <name type="scientific">Sphingobacterium wenxiniae</name>
    <dbReference type="NCBI Taxonomy" id="683125"/>
    <lineage>
        <taxon>Bacteria</taxon>
        <taxon>Pseudomonadati</taxon>
        <taxon>Bacteroidota</taxon>
        <taxon>Sphingobacteriia</taxon>
        <taxon>Sphingobacteriales</taxon>
        <taxon>Sphingobacteriaceae</taxon>
        <taxon>Sphingobacterium</taxon>
    </lineage>
</organism>
<keyword evidence="2" id="KW-0418">Kinase</keyword>
<keyword evidence="3" id="KW-1185">Reference proteome</keyword>
<accession>A0A1I6VWU2</accession>
<name>A0A1I6VWU2_9SPHI</name>
<dbReference type="Proteomes" id="UP000198785">
    <property type="component" value="Unassembled WGS sequence"/>
</dbReference>
<proteinExistence type="predicted"/>
<gene>
    <name evidence="2" type="ORF">SAMN05660206_1195</name>
</gene>
<evidence type="ECO:0000259" key="1">
    <source>
        <dbReference type="PROSITE" id="PS50042"/>
    </source>
</evidence>
<reference evidence="2 3" key="1">
    <citation type="submission" date="2016-10" db="EMBL/GenBank/DDBJ databases">
        <authorList>
            <person name="de Groot N.N."/>
        </authorList>
    </citation>
    <scope>NUCLEOTIDE SEQUENCE [LARGE SCALE GENOMIC DNA]</scope>
    <source>
        <strain evidence="2 3">DSM 22789</strain>
    </source>
</reference>
<dbReference type="PROSITE" id="PS50042">
    <property type="entry name" value="CNMP_BINDING_3"/>
    <property type="match status" value="1"/>
</dbReference>
<dbReference type="SUPFAM" id="SSF51206">
    <property type="entry name" value="cAMP-binding domain-like"/>
    <property type="match status" value="1"/>
</dbReference>
<keyword evidence="2" id="KW-0808">Transferase</keyword>
<dbReference type="GO" id="GO:0016301">
    <property type="term" value="F:kinase activity"/>
    <property type="evidence" value="ECO:0007669"/>
    <property type="project" value="UniProtKB-KW"/>
</dbReference>
<dbReference type="InterPro" id="IPR000595">
    <property type="entry name" value="cNMP-bd_dom"/>
</dbReference>
<dbReference type="InterPro" id="IPR014710">
    <property type="entry name" value="RmlC-like_jellyroll"/>
</dbReference>
<dbReference type="STRING" id="683125.SAMN05660206_1195"/>
<dbReference type="RefSeq" id="WP_170852698.1">
    <property type="nucleotide sequence ID" value="NZ_FOZZ01000019.1"/>
</dbReference>
<dbReference type="AlphaFoldDB" id="A0A1I6VWU2"/>